<sequence length="11" mass="1338">MRYCVISNHQS</sequence>
<organism evidence="1">
    <name type="scientific">Rhizophora mucronata</name>
    <name type="common">Asiatic mangrove</name>
    <dbReference type="NCBI Taxonomy" id="61149"/>
    <lineage>
        <taxon>Eukaryota</taxon>
        <taxon>Viridiplantae</taxon>
        <taxon>Streptophyta</taxon>
        <taxon>Embryophyta</taxon>
        <taxon>Tracheophyta</taxon>
        <taxon>Spermatophyta</taxon>
        <taxon>Magnoliopsida</taxon>
        <taxon>eudicotyledons</taxon>
        <taxon>Gunneridae</taxon>
        <taxon>Pentapetalae</taxon>
        <taxon>rosids</taxon>
        <taxon>fabids</taxon>
        <taxon>Malpighiales</taxon>
        <taxon>Rhizophoraceae</taxon>
        <taxon>Rhizophora</taxon>
    </lineage>
</organism>
<evidence type="ECO:0000313" key="1">
    <source>
        <dbReference type="EMBL" id="MBX57743.1"/>
    </source>
</evidence>
<protein>
    <submittedName>
        <fullName evidence="1">Uncharacterized protein</fullName>
    </submittedName>
</protein>
<proteinExistence type="predicted"/>
<accession>A0A2P2PSS7</accession>
<name>A0A2P2PSS7_RHIMU</name>
<dbReference type="EMBL" id="GGEC01077259">
    <property type="protein sequence ID" value="MBX57743.1"/>
    <property type="molecule type" value="Transcribed_RNA"/>
</dbReference>
<reference evidence="1" key="1">
    <citation type="submission" date="2018-02" db="EMBL/GenBank/DDBJ databases">
        <title>Rhizophora mucronata_Transcriptome.</title>
        <authorList>
            <person name="Meera S.P."/>
            <person name="Sreeshan A."/>
            <person name="Augustine A."/>
        </authorList>
    </citation>
    <scope>NUCLEOTIDE SEQUENCE</scope>
    <source>
        <tissue evidence="1">Leaf</tissue>
    </source>
</reference>